<feature type="non-terminal residue" evidence="2">
    <location>
        <position position="1"/>
    </location>
</feature>
<comment type="caution">
    <text evidence="2">The sequence shown here is derived from an EMBL/GenBank/DDBJ whole genome shotgun (WGS) entry which is preliminary data.</text>
</comment>
<sequence length="163" mass="18585">RKTMRFIRESVNEEQNFPILNTSLIMDIDTNLMPLNVSFENNNNTNSTNGSSLVSYISSSSNKNSFTVDFGWNFIILFALGSVFVIFLVSIGMWYWCKRVNHLRRGHSLPLAENDFIETTKIEAKRLSYSPIKASSMQVPPPVPPRPTAYTNILGKIEYRSNL</sequence>
<evidence type="ECO:0000256" key="1">
    <source>
        <dbReference type="SAM" id="Phobius"/>
    </source>
</evidence>
<keyword evidence="1" id="KW-0472">Membrane</keyword>
<dbReference type="AlphaFoldDB" id="A0A821Z0U2"/>
<evidence type="ECO:0000313" key="3">
    <source>
        <dbReference type="Proteomes" id="UP000663848"/>
    </source>
</evidence>
<keyword evidence="1" id="KW-1133">Transmembrane helix</keyword>
<keyword evidence="1" id="KW-0812">Transmembrane</keyword>
<protein>
    <submittedName>
        <fullName evidence="2">Uncharacterized protein</fullName>
    </submittedName>
</protein>
<dbReference type="EMBL" id="CAJOBR010025931">
    <property type="protein sequence ID" value="CAF4969001.1"/>
    <property type="molecule type" value="Genomic_DNA"/>
</dbReference>
<feature type="transmembrane region" description="Helical" evidence="1">
    <location>
        <begin position="70"/>
        <end position="96"/>
    </location>
</feature>
<dbReference type="Proteomes" id="UP000663848">
    <property type="component" value="Unassembled WGS sequence"/>
</dbReference>
<organism evidence="2 3">
    <name type="scientific">Rotaria socialis</name>
    <dbReference type="NCBI Taxonomy" id="392032"/>
    <lineage>
        <taxon>Eukaryota</taxon>
        <taxon>Metazoa</taxon>
        <taxon>Spiralia</taxon>
        <taxon>Gnathifera</taxon>
        <taxon>Rotifera</taxon>
        <taxon>Eurotatoria</taxon>
        <taxon>Bdelloidea</taxon>
        <taxon>Philodinida</taxon>
        <taxon>Philodinidae</taxon>
        <taxon>Rotaria</taxon>
    </lineage>
</organism>
<name>A0A821Z0U2_9BILA</name>
<accession>A0A821Z0U2</accession>
<reference evidence="2" key="1">
    <citation type="submission" date="2021-02" db="EMBL/GenBank/DDBJ databases">
        <authorList>
            <person name="Nowell W R."/>
        </authorList>
    </citation>
    <scope>NUCLEOTIDE SEQUENCE</scope>
</reference>
<proteinExistence type="predicted"/>
<evidence type="ECO:0000313" key="2">
    <source>
        <dbReference type="EMBL" id="CAF4969001.1"/>
    </source>
</evidence>
<gene>
    <name evidence="2" type="ORF">QYT958_LOCUS35026</name>
</gene>